<protein>
    <submittedName>
        <fullName evidence="2">Unannotated protein</fullName>
    </submittedName>
</protein>
<organism evidence="2">
    <name type="scientific">freshwater metagenome</name>
    <dbReference type="NCBI Taxonomy" id="449393"/>
    <lineage>
        <taxon>unclassified sequences</taxon>
        <taxon>metagenomes</taxon>
        <taxon>ecological metagenomes</taxon>
    </lineage>
</organism>
<feature type="region of interest" description="Disordered" evidence="1">
    <location>
        <begin position="213"/>
        <end position="278"/>
    </location>
</feature>
<evidence type="ECO:0000256" key="1">
    <source>
        <dbReference type="SAM" id="MobiDB-lite"/>
    </source>
</evidence>
<proteinExistence type="predicted"/>
<accession>A0A6J6FCI0</accession>
<feature type="compositionally biased region" description="Basic and acidic residues" evidence="1">
    <location>
        <begin position="234"/>
        <end position="271"/>
    </location>
</feature>
<evidence type="ECO:0000313" key="2">
    <source>
        <dbReference type="EMBL" id="CAB4585419.1"/>
    </source>
</evidence>
<dbReference type="EMBL" id="CAEZSR010000183">
    <property type="protein sequence ID" value="CAB4585419.1"/>
    <property type="molecule type" value="Genomic_DNA"/>
</dbReference>
<dbReference type="AlphaFoldDB" id="A0A6J6FCI0"/>
<reference evidence="2" key="1">
    <citation type="submission" date="2020-05" db="EMBL/GenBank/DDBJ databases">
        <authorList>
            <person name="Chiriac C."/>
            <person name="Salcher M."/>
            <person name="Ghai R."/>
            <person name="Kavagutti S V."/>
        </authorList>
    </citation>
    <scope>NUCLEOTIDE SEQUENCE</scope>
</reference>
<name>A0A6J6FCI0_9ZZZZ</name>
<sequence length="378" mass="44019">MTLVARLGLQRRQPRLGIDHHRPELQHVEHLTMTSHTLLTEQHRTTIGQLHRQRDHRHHRCRHHQHHPGDHQIQHPLHEQLHVRRVRRLQVVQRLIRHRRRPQPPMTHPVQPVRHLDVHAALLERREHRHHPLGRDGAGHRDHAGHAVRLHHGQQLGRRAEVQRSEAVDLRLQFVAHHAHGAEARLGVLAQHRDQARRVVVGADHQDVAQVVALGPGGTEPGAVATAEPQQQPEQEHRSDDERLPGHLDAHRGQHDRLHDAEHDRREHEPPDLLGPARRHTGEVEALRVQHRETGRDQHRMDHEELPDRRALAELPHLHRRPCDRQRQGVEQHEPPPQVLHFELVRHVAPPARQGDRMTHSTLDASRRDCQLIELTVR</sequence>
<gene>
    <name evidence="2" type="ORF">UFOPK1493_03374</name>
</gene>